<accession>A0A366H0S5</accession>
<evidence type="ECO:0000313" key="7">
    <source>
        <dbReference type="Proteomes" id="UP000253628"/>
    </source>
</evidence>
<keyword evidence="3" id="KW-0804">Transcription</keyword>
<dbReference type="Pfam" id="PF12802">
    <property type="entry name" value="MarR_2"/>
    <property type="match status" value="1"/>
</dbReference>
<keyword evidence="1" id="KW-0805">Transcription regulation</keyword>
<dbReference type="EMBL" id="QNRQ01000017">
    <property type="protein sequence ID" value="RBP35458.1"/>
    <property type="molecule type" value="Genomic_DNA"/>
</dbReference>
<evidence type="ECO:0000256" key="4">
    <source>
        <dbReference type="SAM" id="MobiDB-lite"/>
    </source>
</evidence>
<evidence type="ECO:0000256" key="2">
    <source>
        <dbReference type="ARBA" id="ARBA00023125"/>
    </source>
</evidence>
<dbReference type="InterPro" id="IPR036388">
    <property type="entry name" value="WH-like_DNA-bd_sf"/>
</dbReference>
<dbReference type="SMART" id="SM00347">
    <property type="entry name" value="HTH_MARR"/>
    <property type="match status" value="1"/>
</dbReference>
<feature type="domain" description="HTH marR-type" evidence="5">
    <location>
        <begin position="29"/>
        <end position="161"/>
    </location>
</feature>
<dbReference type="PANTHER" id="PTHR33164:SF43">
    <property type="entry name" value="HTH-TYPE TRANSCRIPTIONAL REPRESSOR YETL"/>
    <property type="match status" value="1"/>
</dbReference>
<reference evidence="6 7" key="1">
    <citation type="submission" date="2018-06" db="EMBL/GenBank/DDBJ databases">
        <title>Genomic Encyclopedia of Type Strains, Phase IV (KMG-IV): sequencing the most valuable type-strain genomes for metagenomic binning, comparative biology and taxonomic classification.</title>
        <authorList>
            <person name="Goeker M."/>
        </authorList>
    </citation>
    <scope>NUCLEOTIDE SEQUENCE [LARGE SCALE GENOMIC DNA]</scope>
    <source>
        <strain evidence="6 7">DSM 25520</strain>
    </source>
</reference>
<dbReference type="SUPFAM" id="SSF46785">
    <property type="entry name" value="Winged helix' DNA-binding domain"/>
    <property type="match status" value="1"/>
</dbReference>
<evidence type="ECO:0000256" key="3">
    <source>
        <dbReference type="ARBA" id="ARBA00023163"/>
    </source>
</evidence>
<dbReference type="RefSeq" id="WP_170139970.1">
    <property type="nucleotide sequence ID" value="NZ_JACCEU010000013.1"/>
</dbReference>
<keyword evidence="2 6" id="KW-0238">DNA-binding</keyword>
<proteinExistence type="predicted"/>
<dbReference type="GO" id="GO:0003700">
    <property type="term" value="F:DNA-binding transcription factor activity"/>
    <property type="evidence" value="ECO:0007669"/>
    <property type="project" value="InterPro"/>
</dbReference>
<dbReference type="InterPro" id="IPR000835">
    <property type="entry name" value="HTH_MarR-typ"/>
</dbReference>
<dbReference type="GO" id="GO:0006950">
    <property type="term" value="P:response to stress"/>
    <property type="evidence" value="ECO:0007669"/>
    <property type="project" value="TreeGrafter"/>
</dbReference>
<dbReference type="PRINTS" id="PR00598">
    <property type="entry name" value="HTHMARR"/>
</dbReference>
<dbReference type="AlphaFoldDB" id="A0A366H0S5"/>
<organism evidence="6 7">
    <name type="scientific">Eoetvoesiella caeni</name>
    <dbReference type="NCBI Taxonomy" id="645616"/>
    <lineage>
        <taxon>Bacteria</taxon>
        <taxon>Pseudomonadati</taxon>
        <taxon>Pseudomonadota</taxon>
        <taxon>Betaproteobacteria</taxon>
        <taxon>Burkholderiales</taxon>
        <taxon>Alcaligenaceae</taxon>
        <taxon>Eoetvoesiella</taxon>
    </lineage>
</organism>
<protein>
    <submittedName>
        <fullName evidence="6">DNA-binding MarR family transcriptional regulator</fullName>
    </submittedName>
</protein>
<feature type="region of interest" description="Disordered" evidence="4">
    <location>
        <begin position="1"/>
        <end position="22"/>
    </location>
</feature>
<dbReference type="GO" id="GO:0003677">
    <property type="term" value="F:DNA binding"/>
    <property type="evidence" value="ECO:0007669"/>
    <property type="project" value="UniProtKB-KW"/>
</dbReference>
<dbReference type="InterPro" id="IPR023187">
    <property type="entry name" value="Tscrpt_reg_MarR-type_CS"/>
</dbReference>
<name>A0A366H0S5_9BURK</name>
<evidence type="ECO:0000313" key="6">
    <source>
        <dbReference type="EMBL" id="RBP35458.1"/>
    </source>
</evidence>
<dbReference type="PANTHER" id="PTHR33164">
    <property type="entry name" value="TRANSCRIPTIONAL REGULATOR, MARR FAMILY"/>
    <property type="match status" value="1"/>
</dbReference>
<dbReference type="PROSITE" id="PS01117">
    <property type="entry name" value="HTH_MARR_1"/>
    <property type="match status" value="1"/>
</dbReference>
<keyword evidence="7" id="KW-1185">Reference proteome</keyword>
<gene>
    <name evidence="6" type="ORF">DFR37_11762</name>
</gene>
<dbReference type="Proteomes" id="UP000253628">
    <property type="component" value="Unassembled WGS sequence"/>
</dbReference>
<dbReference type="PROSITE" id="PS50995">
    <property type="entry name" value="HTH_MARR_2"/>
    <property type="match status" value="1"/>
</dbReference>
<dbReference type="Gene3D" id="1.10.10.10">
    <property type="entry name" value="Winged helix-like DNA-binding domain superfamily/Winged helix DNA-binding domain"/>
    <property type="match status" value="1"/>
</dbReference>
<evidence type="ECO:0000256" key="1">
    <source>
        <dbReference type="ARBA" id="ARBA00023015"/>
    </source>
</evidence>
<dbReference type="InterPro" id="IPR039422">
    <property type="entry name" value="MarR/SlyA-like"/>
</dbReference>
<sequence>MTLKKKAASDSGNQPFNADAATAPESGLHDHLAFWLHRLSASVLSKFENSLLKLGVTVAQWQIMISIYHEDATTPKDLAAYIGIDAAAVSRGATRLLAKGLVKKTPHPEDRRSIHLALTAKGLKLLKVTLAIGEEQDALWKSSMTAQQEHAFVSTLRQLLEFQEITPTGNVWPTSAIGRSRAKRV</sequence>
<evidence type="ECO:0000259" key="5">
    <source>
        <dbReference type="PROSITE" id="PS50995"/>
    </source>
</evidence>
<comment type="caution">
    <text evidence="6">The sequence shown here is derived from an EMBL/GenBank/DDBJ whole genome shotgun (WGS) entry which is preliminary data.</text>
</comment>
<dbReference type="InterPro" id="IPR036390">
    <property type="entry name" value="WH_DNA-bd_sf"/>
</dbReference>